<dbReference type="Proteomes" id="UP000037510">
    <property type="component" value="Unassembled WGS sequence"/>
</dbReference>
<evidence type="ECO:0000256" key="1">
    <source>
        <dbReference type="SAM" id="MobiDB-lite"/>
    </source>
</evidence>
<dbReference type="Gene3D" id="3.30.70.1820">
    <property type="entry name" value="L1 transposable element, RRM domain"/>
    <property type="match status" value="1"/>
</dbReference>
<keyword evidence="2" id="KW-0695">RNA-directed DNA polymerase</keyword>
<feature type="non-terminal residue" evidence="2">
    <location>
        <position position="1"/>
    </location>
</feature>
<reference evidence="2 3" key="1">
    <citation type="journal article" date="2015" name="Genome Biol. Evol.">
        <title>The genome of winter moth (Operophtera brumata) provides a genomic perspective on sexual dimorphism and phenology.</title>
        <authorList>
            <person name="Derks M.F."/>
            <person name="Smit S."/>
            <person name="Salis L."/>
            <person name="Schijlen E."/>
            <person name="Bossers A."/>
            <person name="Mateman C."/>
            <person name="Pijl A.S."/>
            <person name="de Ridder D."/>
            <person name="Groenen M.A."/>
            <person name="Visser M.E."/>
            <person name="Megens H.J."/>
        </authorList>
    </citation>
    <scope>NUCLEOTIDE SEQUENCE [LARGE SCALE GENOMIC DNA]</scope>
    <source>
        <strain evidence="2">WM2013NL</strain>
        <tissue evidence="2">Head and thorax</tissue>
    </source>
</reference>
<feature type="region of interest" description="Disordered" evidence="1">
    <location>
        <begin position="160"/>
        <end position="198"/>
    </location>
</feature>
<evidence type="ECO:0000313" key="3">
    <source>
        <dbReference type="Proteomes" id="UP000037510"/>
    </source>
</evidence>
<protein>
    <submittedName>
        <fullName evidence="2">Endonuclease-reverse transcriptase</fullName>
    </submittedName>
</protein>
<gene>
    <name evidence="2" type="ORF">OBRU01_05487</name>
</gene>
<keyword evidence="3" id="KW-1185">Reference proteome</keyword>
<accession>A0A0L7LN13</accession>
<keyword evidence="2" id="KW-0548">Nucleotidyltransferase</keyword>
<organism evidence="2 3">
    <name type="scientific">Operophtera brumata</name>
    <name type="common">Winter moth</name>
    <name type="synonym">Phalaena brumata</name>
    <dbReference type="NCBI Taxonomy" id="104452"/>
    <lineage>
        <taxon>Eukaryota</taxon>
        <taxon>Metazoa</taxon>
        <taxon>Ecdysozoa</taxon>
        <taxon>Arthropoda</taxon>
        <taxon>Hexapoda</taxon>
        <taxon>Insecta</taxon>
        <taxon>Pterygota</taxon>
        <taxon>Neoptera</taxon>
        <taxon>Endopterygota</taxon>
        <taxon>Lepidoptera</taxon>
        <taxon>Glossata</taxon>
        <taxon>Ditrysia</taxon>
        <taxon>Geometroidea</taxon>
        <taxon>Geometridae</taxon>
        <taxon>Larentiinae</taxon>
        <taxon>Operophtera</taxon>
    </lineage>
</organism>
<dbReference type="EMBL" id="JTDY01000539">
    <property type="protein sequence ID" value="KOB76734.1"/>
    <property type="molecule type" value="Genomic_DNA"/>
</dbReference>
<name>A0A0L7LN13_OPEBR</name>
<keyword evidence="2" id="KW-0808">Transferase</keyword>
<proteinExistence type="predicted"/>
<evidence type="ECO:0000313" key="2">
    <source>
        <dbReference type="EMBL" id="KOB76734.1"/>
    </source>
</evidence>
<sequence>MDCPQTIISVDKLPTSVENAFMPTKNEVEYLKRVKKNNNIIIFGVKEEEKSISDLIEKLKKNFQDDLSISIQDYEVNKIYRIGNTIKGDKPRPVLLSFVNGWKKSEVMKNKSYLKDLYVTEDYSKEVLEKRKALVPKLTEEINKGNIAYLKYDKLIVKEKKNNNNKDKRKREASTSPQTDIQPRKQHTLTTTKTNRKNAFDFMRGRSNSLSLYTQMVKNNSN</sequence>
<dbReference type="GO" id="GO:0004519">
    <property type="term" value="F:endonuclease activity"/>
    <property type="evidence" value="ECO:0007669"/>
    <property type="project" value="UniProtKB-KW"/>
</dbReference>
<keyword evidence="2" id="KW-0255">Endonuclease</keyword>
<feature type="compositionally biased region" description="Basic and acidic residues" evidence="1">
    <location>
        <begin position="160"/>
        <end position="173"/>
    </location>
</feature>
<dbReference type="AlphaFoldDB" id="A0A0L7LN13"/>
<comment type="caution">
    <text evidence="2">The sequence shown here is derived from an EMBL/GenBank/DDBJ whole genome shotgun (WGS) entry which is preliminary data.</text>
</comment>
<keyword evidence="2" id="KW-0540">Nuclease</keyword>
<keyword evidence="2" id="KW-0378">Hydrolase</keyword>
<dbReference type="GO" id="GO:0003964">
    <property type="term" value="F:RNA-directed DNA polymerase activity"/>
    <property type="evidence" value="ECO:0007669"/>
    <property type="project" value="UniProtKB-KW"/>
</dbReference>
<feature type="non-terminal residue" evidence="2">
    <location>
        <position position="222"/>
    </location>
</feature>